<dbReference type="InterPro" id="IPR003754">
    <property type="entry name" value="4pyrrol_synth_uPrphyn_synth"/>
</dbReference>
<dbReference type="CDD" id="cd06578">
    <property type="entry name" value="HemD"/>
    <property type="match status" value="1"/>
</dbReference>
<reference evidence="2 3" key="1">
    <citation type="journal article" date="2015" name="Genome Announc.">
        <title>Complete Genome Sequence of 'Candidatus Liberibacter africanus,' a Bacterium Associated with Citrus Huanglongbing.</title>
        <authorList>
            <person name="Lin H."/>
            <person name="Pietersen G."/>
            <person name="Han C."/>
            <person name="Read D.A."/>
            <person name="Lou B."/>
            <person name="Gupta G."/>
            <person name="Civerolo E.L."/>
        </authorList>
    </citation>
    <scope>NUCLEOTIDE SEQUENCE [LARGE SCALE GENOMIC DNA]</scope>
    <source>
        <strain evidence="2 3">PTSAPSY</strain>
    </source>
</reference>
<dbReference type="RefSeq" id="WP_083965962.1">
    <property type="nucleotide sequence ID" value="NZ_CP004021.1"/>
</dbReference>
<dbReference type="SUPFAM" id="SSF69618">
    <property type="entry name" value="HemD-like"/>
    <property type="match status" value="1"/>
</dbReference>
<dbReference type="STRING" id="1277257.G293_04700"/>
<dbReference type="GO" id="GO:0033014">
    <property type="term" value="P:tetrapyrrole biosynthetic process"/>
    <property type="evidence" value="ECO:0007669"/>
    <property type="project" value="InterPro"/>
</dbReference>
<dbReference type="Proteomes" id="UP000035503">
    <property type="component" value="Chromosome"/>
</dbReference>
<dbReference type="PATRIC" id="fig|1277257.4.peg.1017"/>
<accession>A0A0G3I5L9</accession>
<protein>
    <submittedName>
        <fullName evidence="2">Uroporphyrinogen-III synthase</fullName>
    </submittedName>
</protein>
<gene>
    <name evidence="2" type="ORF">G293_04700</name>
</gene>
<proteinExistence type="predicted"/>
<organism evidence="2 3">
    <name type="scientific">Candidatus Liberibacter africanus PTSAPSY</name>
    <dbReference type="NCBI Taxonomy" id="1277257"/>
    <lineage>
        <taxon>Bacteria</taxon>
        <taxon>Pseudomonadati</taxon>
        <taxon>Pseudomonadota</taxon>
        <taxon>Alphaproteobacteria</taxon>
        <taxon>Hyphomicrobiales</taxon>
        <taxon>Rhizobiaceae</taxon>
        <taxon>Liberibacter</taxon>
    </lineage>
</organism>
<evidence type="ECO:0000313" key="3">
    <source>
        <dbReference type="Proteomes" id="UP000035503"/>
    </source>
</evidence>
<name>A0A0G3I5L9_LIBAF</name>
<dbReference type="InterPro" id="IPR036108">
    <property type="entry name" value="4pyrrol_syn_uPrphyn_synt_sf"/>
</dbReference>
<dbReference type="AlphaFoldDB" id="A0A0G3I5L9"/>
<evidence type="ECO:0000313" key="2">
    <source>
        <dbReference type="EMBL" id="AKK20555.1"/>
    </source>
</evidence>
<dbReference type="OrthoDB" id="7163809at2"/>
<evidence type="ECO:0000259" key="1">
    <source>
        <dbReference type="Pfam" id="PF02602"/>
    </source>
</evidence>
<keyword evidence="3" id="KW-1185">Reference proteome</keyword>
<dbReference type="KEGG" id="lau:G293_04700"/>
<dbReference type="EMBL" id="CP004021">
    <property type="protein sequence ID" value="AKK20555.1"/>
    <property type="molecule type" value="Genomic_DNA"/>
</dbReference>
<sequence>MRIVITRPTKKALYTQEKIKEMGCTPIMMPLSYFTYDRQSVFLALQEPYGGIAITSSESLSTLPVDFSRHSPLFVIGEASSHLARQKGFSEIFHTQDNSIGLAKIIVEKKELFTPQKPLIYLGGNPRSIHFENYLRQHDVPLKIIDCYCSWSIHYPEIATKNILHNADFILFYSRSAVSYFFHLPLPIKISAHFLCLSKNIASAIPSTYMNIIAVARFPKENSLLDLLSLKKENMQIKDNILCEINKLSIKSS</sequence>
<dbReference type="Gene3D" id="3.40.50.10090">
    <property type="match status" value="1"/>
</dbReference>
<dbReference type="Pfam" id="PF02602">
    <property type="entry name" value="HEM4"/>
    <property type="match status" value="1"/>
</dbReference>
<feature type="domain" description="Tetrapyrrole biosynthesis uroporphyrinogen III synthase" evidence="1">
    <location>
        <begin position="16"/>
        <end position="225"/>
    </location>
</feature>
<dbReference type="GO" id="GO:0004852">
    <property type="term" value="F:uroporphyrinogen-III synthase activity"/>
    <property type="evidence" value="ECO:0007669"/>
    <property type="project" value="InterPro"/>
</dbReference>